<dbReference type="Proteomes" id="UP000243650">
    <property type="component" value="Unassembled WGS sequence"/>
</dbReference>
<dbReference type="NCBIfam" id="TIGR00044">
    <property type="entry name" value="YggS family pyridoxal phosphate-dependent enzyme"/>
    <property type="match status" value="1"/>
</dbReference>
<evidence type="ECO:0000256" key="3">
    <source>
        <dbReference type="PIRSR" id="PIRSR004848-1"/>
    </source>
</evidence>
<dbReference type="Gene3D" id="3.20.20.10">
    <property type="entry name" value="Alanine racemase"/>
    <property type="match status" value="1"/>
</dbReference>
<organism evidence="6 7">
    <name type="scientific">Alkalicoccus urumqiensis</name>
    <name type="common">Bacillus urumqiensis</name>
    <dbReference type="NCBI Taxonomy" id="1548213"/>
    <lineage>
        <taxon>Bacteria</taxon>
        <taxon>Bacillati</taxon>
        <taxon>Bacillota</taxon>
        <taxon>Bacilli</taxon>
        <taxon>Bacillales</taxon>
        <taxon>Bacillaceae</taxon>
        <taxon>Alkalicoccus</taxon>
    </lineage>
</organism>
<comment type="similarity">
    <text evidence="2 4">Belongs to the pyridoxal phosphate-binding protein YggS/PROSC family.</text>
</comment>
<accession>A0A2P6MGE7</accession>
<dbReference type="GO" id="GO:0030170">
    <property type="term" value="F:pyridoxal phosphate binding"/>
    <property type="evidence" value="ECO:0007669"/>
    <property type="project" value="UniProtKB-UniRule"/>
</dbReference>
<sequence>MTVQENLSDINLKIESACRRSGRKPEDVSIVAVTKYVSIERAEEALEAGIHHLGENRLEGAMEKFDAIGSRAVWHFIGSLQSRKVKDMLHAYDYIHSLDRLSLAKEIQKRAEEGRTVSCFVQVNVSGEESKSGLDPEKTRSFIEELEQYPAVKVVGLMTMAPYAENPEEVRPFFQKLRELRNEIRSLDLPWAPCTELSMGMSNDLEIAVEEGATFVRLGSSLVGSEE</sequence>
<reference evidence="6 7" key="1">
    <citation type="submission" date="2018-03" db="EMBL/GenBank/DDBJ databases">
        <title>Bacillus urumqiensis sp. nov., a moderately haloalkaliphilic bacterium isolated from a salt lake.</title>
        <authorList>
            <person name="Zhao B."/>
            <person name="Liao Z."/>
        </authorList>
    </citation>
    <scope>NUCLEOTIDE SEQUENCE [LARGE SCALE GENOMIC DNA]</scope>
    <source>
        <strain evidence="6 7">BZ-SZ-XJ18</strain>
    </source>
</reference>
<evidence type="ECO:0000313" key="6">
    <source>
        <dbReference type="EMBL" id="PRO65310.1"/>
    </source>
</evidence>
<dbReference type="Pfam" id="PF01168">
    <property type="entry name" value="Ala_racemase_N"/>
    <property type="match status" value="1"/>
</dbReference>
<dbReference type="InterPro" id="IPR029066">
    <property type="entry name" value="PLP-binding_barrel"/>
</dbReference>
<dbReference type="HAMAP" id="MF_02087">
    <property type="entry name" value="PLP_homeostasis"/>
    <property type="match status" value="1"/>
</dbReference>
<comment type="caution">
    <text evidence="6">The sequence shown here is derived from an EMBL/GenBank/DDBJ whole genome shotgun (WGS) entry which is preliminary data.</text>
</comment>
<feature type="domain" description="Alanine racemase N-terminal" evidence="5">
    <location>
        <begin position="27"/>
        <end position="225"/>
    </location>
</feature>
<dbReference type="EMBL" id="PVNS01000009">
    <property type="protein sequence ID" value="PRO65310.1"/>
    <property type="molecule type" value="Genomic_DNA"/>
</dbReference>
<dbReference type="AlphaFoldDB" id="A0A2P6MGE7"/>
<protein>
    <recommendedName>
        <fullName evidence="2">Pyridoxal phosphate homeostasis protein</fullName>
        <shortName evidence="2">PLP homeostasis protein</shortName>
    </recommendedName>
</protein>
<evidence type="ECO:0000313" key="7">
    <source>
        <dbReference type="Proteomes" id="UP000243650"/>
    </source>
</evidence>
<dbReference type="CDD" id="cd00635">
    <property type="entry name" value="PLPDE_III_YBL036c_like"/>
    <property type="match status" value="1"/>
</dbReference>
<proteinExistence type="inferred from homology"/>
<evidence type="ECO:0000256" key="2">
    <source>
        <dbReference type="HAMAP-Rule" id="MF_02087"/>
    </source>
</evidence>
<dbReference type="FunFam" id="3.20.20.10:FF:000011">
    <property type="entry name" value="Pyridoxal phosphate homeostasis protein"/>
    <property type="match status" value="1"/>
</dbReference>
<dbReference type="InterPro" id="IPR001608">
    <property type="entry name" value="Ala_racemase_N"/>
</dbReference>
<dbReference type="RefSeq" id="WP_105959510.1">
    <property type="nucleotide sequence ID" value="NZ_PVNS01000009.1"/>
</dbReference>
<dbReference type="PANTHER" id="PTHR10146:SF14">
    <property type="entry name" value="PYRIDOXAL PHOSPHATE HOMEOSTASIS PROTEIN"/>
    <property type="match status" value="1"/>
</dbReference>
<name>A0A2P6MGE7_ALKUR</name>
<dbReference type="OrthoDB" id="9804072at2"/>
<dbReference type="PIRSF" id="PIRSF004848">
    <property type="entry name" value="YBL036c_PLPDEIII"/>
    <property type="match status" value="1"/>
</dbReference>
<comment type="function">
    <text evidence="2">Pyridoxal 5'-phosphate (PLP)-binding protein, which is involved in PLP homeostasis.</text>
</comment>
<keyword evidence="1 2" id="KW-0663">Pyridoxal phosphate</keyword>
<comment type="cofactor">
    <cofactor evidence="3">
        <name>pyridoxal 5'-phosphate</name>
        <dbReference type="ChEBI" id="CHEBI:597326"/>
    </cofactor>
</comment>
<evidence type="ECO:0000256" key="1">
    <source>
        <dbReference type="ARBA" id="ARBA00022898"/>
    </source>
</evidence>
<dbReference type="SUPFAM" id="SSF51419">
    <property type="entry name" value="PLP-binding barrel"/>
    <property type="match status" value="1"/>
</dbReference>
<gene>
    <name evidence="6" type="ORF">C6I21_10950</name>
</gene>
<evidence type="ECO:0000259" key="5">
    <source>
        <dbReference type="Pfam" id="PF01168"/>
    </source>
</evidence>
<feature type="modified residue" description="N6-(pyridoxal phosphate)lysine" evidence="2 3">
    <location>
        <position position="35"/>
    </location>
</feature>
<dbReference type="PANTHER" id="PTHR10146">
    <property type="entry name" value="PROLINE SYNTHETASE CO-TRANSCRIBED BACTERIAL HOMOLOG PROTEIN"/>
    <property type="match status" value="1"/>
</dbReference>
<keyword evidence="7" id="KW-1185">Reference proteome</keyword>
<dbReference type="InterPro" id="IPR011078">
    <property type="entry name" value="PyrdxlP_homeostasis"/>
</dbReference>
<evidence type="ECO:0000256" key="4">
    <source>
        <dbReference type="RuleBase" id="RU004514"/>
    </source>
</evidence>